<feature type="region of interest" description="Disordered" evidence="12">
    <location>
        <begin position="1"/>
        <end position="47"/>
    </location>
</feature>
<proteinExistence type="inferred from homology"/>
<evidence type="ECO:0000256" key="7">
    <source>
        <dbReference type="ARBA" id="ARBA00022853"/>
    </source>
</evidence>
<comment type="function">
    <text evidence="11">Histone methyltransferase that specifically trimethylates histone H3 to form H3K79me3. This methylation is required for telomere silencing and for the pachytene checkpoint during the meiotic cell cycle by allowing the recruitment of RAD9 to double strand breaks. Nucleosomes are preferred as substrate compared to free histone.</text>
</comment>
<comment type="catalytic activity">
    <reaction evidence="10 11">
        <text>L-lysyl(79)-[histone H3] + 3 S-adenosyl-L-methionine = N(6),N(6),N(6)-trimethyl-L-lysyl(79)-[histone H3] + 3 S-adenosyl-L-homocysteine + 3 H(+)</text>
        <dbReference type="Rhea" id="RHEA:60328"/>
        <dbReference type="Rhea" id="RHEA-COMP:15549"/>
        <dbReference type="Rhea" id="RHEA-COMP:15552"/>
        <dbReference type="ChEBI" id="CHEBI:15378"/>
        <dbReference type="ChEBI" id="CHEBI:29969"/>
        <dbReference type="ChEBI" id="CHEBI:57856"/>
        <dbReference type="ChEBI" id="CHEBI:59789"/>
        <dbReference type="ChEBI" id="CHEBI:61961"/>
        <dbReference type="EC" id="2.1.1.360"/>
    </reaction>
</comment>
<dbReference type="PANTHER" id="PTHR21451:SF0">
    <property type="entry name" value="HISTONE-LYSINE N-METHYLTRANSFERASE, H3 LYSINE-79 SPECIFIC"/>
    <property type="match status" value="1"/>
</dbReference>
<dbReference type="Gene3D" id="3.40.50.150">
    <property type="entry name" value="Vaccinia Virus protein VP39"/>
    <property type="match status" value="1"/>
</dbReference>
<evidence type="ECO:0000256" key="1">
    <source>
        <dbReference type="ARBA" id="ARBA00004123"/>
    </source>
</evidence>
<evidence type="ECO:0000313" key="15">
    <source>
        <dbReference type="EMBL" id="CAD8904255.1"/>
    </source>
</evidence>
<feature type="domain" description="DOT1" evidence="13">
    <location>
        <begin position="133"/>
        <end position="476"/>
    </location>
</feature>
<accession>A0A6U5ME90</accession>
<keyword evidence="8 11" id="KW-0539">Nucleus</keyword>
<dbReference type="PANTHER" id="PTHR21451">
    <property type="entry name" value="HISTONE H3 METHYLTRANSFERASE"/>
    <property type="match status" value="1"/>
</dbReference>
<evidence type="ECO:0000256" key="9">
    <source>
        <dbReference type="ARBA" id="ARBA00029821"/>
    </source>
</evidence>
<comment type="miscellaneous">
    <text evidence="11">In contrast to other lysine histone methyltransferases, it does not contain a SET domain, suggesting the existence of another mechanism for methylation of lysine residues of histones.</text>
</comment>
<evidence type="ECO:0000256" key="8">
    <source>
        <dbReference type="ARBA" id="ARBA00023242"/>
    </source>
</evidence>
<dbReference type="GO" id="GO:0000077">
    <property type="term" value="P:DNA damage checkpoint signaling"/>
    <property type="evidence" value="ECO:0007669"/>
    <property type="project" value="TreeGrafter"/>
</dbReference>
<feature type="region of interest" description="Disordered" evidence="12">
    <location>
        <begin position="134"/>
        <end position="204"/>
    </location>
</feature>
<reference evidence="14" key="1">
    <citation type="submission" date="2021-01" db="EMBL/GenBank/DDBJ databases">
        <authorList>
            <person name="Corre E."/>
            <person name="Pelletier E."/>
            <person name="Niang G."/>
            <person name="Scheremetjew M."/>
            <person name="Finn R."/>
            <person name="Kale V."/>
            <person name="Holt S."/>
            <person name="Cochrane G."/>
            <person name="Meng A."/>
            <person name="Brown T."/>
            <person name="Cohen L."/>
        </authorList>
    </citation>
    <scope>NUCLEOTIDE SEQUENCE</scope>
    <source>
        <strain evidence="14">308</strain>
    </source>
</reference>
<dbReference type="AlphaFoldDB" id="A0A6U5ME90"/>
<evidence type="ECO:0000313" key="14">
    <source>
        <dbReference type="EMBL" id="CAD8904254.1"/>
    </source>
</evidence>
<evidence type="ECO:0000259" key="13">
    <source>
        <dbReference type="PROSITE" id="PS51569"/>
    </source>
</evidence>
<feature type="region of interest" description="Disordered" evidence="12">
    <location>
        <begin position="98"/>
        <end position="121"/>
    </location>
</feature>
<dbReference type="GO" id="GO:0140956">
    <property type="term" value="F:histone H3K79 trimethyltransferase activity"/>
    <property type="evidence" value="ECO:0007669"/>
    <property type="project" value="UniProtKB-EC"/>
</dbReference>
<evidence type="ECO:0000256" key="11">
    <source>
        <dbReference type="RuleBase" id="RU271113"/>
    </source>
</evidence>
<keyword evidence="7 11" id="KW-0156">Chromatin regulator</keyword>
<evidence type="ECO:0000256" key="3">
    <source>
        <dbReference type="ARBA" id="ARBA00020987"/>
    </source>
</evidence>
<keyword evidence="4 11" id="KW-0489">Methyltransferase</keyword>
<dbReference type="SUPFAM" id="SSF53335">
    <property type="entry name" value="S-adenosyl-L-methionine-dependent methyltransferases"/>
    <property type="match status" value="1"/>
</dbReference>
<evidence type="ECO:0000256" key="6">
    <source>
        <dbReference type="ARBA" id="ARBA00022691"/>
    </source>
</evidence>
<dbReference type="InterPro" id="IPR030445">
    <property type="entry name" value="H3-K79_meTrfase"/>
</dbReference>
<gene>
    <name evidence="14" type="ORF">CHYS00102_LOCUS31474</name>
    <name evidence="15" type="ORF">CHYS00102_LOCUS31475</name>
</gene>
<evidence type="ECO:0000256" key="2">
    <source>
        <dbReference type="ARBA" id="ARBA00012190"/>
    </source>
</evidence>
<dbReference type="EMBL" id="HBFR01043014">
    <property type="protein sequence ID" value="CAD8904254.1"/>
    <property type="molecule type" value="Transcribed_RNA"/>
</dbReference>
<evidence type="ECO:0000256" key="4">
    <source>
        <dbReference type="ARBA" id="ARBA00022603"/>
    </source>
</evidence>
<organism evidence="14">
    <name type="scientific">Corethron hystrix</name>
    <dbReference type="NCBI Taxonomy" id="216773"/>
    <lineage>
        <taxon>Eukaryota</taxon>
        <taxon>Sar</taxon>
        <taxon>Stramenopiles</taxon>
        <taxon>Ochrophyta</taxon>
        <taxon>Bacillariophyta</taxon>
        <taxon>Coscinodiscophyceae</taxon>
        <taxon>Corethrophycidae</taxon>
        <taxon>Corethrales</taxon>
        <taxon>Corethraceae</taxon>
        <taxon>Corethron</taxon>
    </lineage>
</organism>
<name>A0A6U5ME90_9STRA</name>
<dbReference type="GO" id="GO:0006281">
    <property type="term" value="P:DNA repair"/>
    <property type="evidence" value="ECO:0007669"/>
    <property type="project" value="TreeGrafter"/>
</dbReference>
<evidence type="ECO:0000256" key="12">
    <source>
        <dbReference type="SAM" id="MobiDB-lite"/>
    </source>
</evidence>
<comment type="subcellular location">
    <subcellularLocation>
        <location evidence="1 11">Nucleus</location>
    </subcellularLocation>
</comment>
<dbReference type="CDD" id="cd02440">
    <property type="entry name" value="AdoMet_MTases"/>
    <property type="match status" value="1"/>
</dbReference>
<sequence length="542" mass="59512">MPFRAVGSPQRDAVKPTSQDIHQAVSPKVLVTHQSDPKPLQSFDSYNNSSFGAEYEKNIYSRPRKRLLTCSLGIHDAPPSHSHGTRFSTMMRKRFERISEDDSSLSTASLSDTAGDGDSEESIIVLLPMPTLPRMLNKPPSPSPCGPPSPFSNPPFPPFGSPPSPPLSNLLSPPLNNSLSPPLNNLPSPLLSNPPSPPLTRSRDASLSFSNFSKVISNLAINAGYKTICEIDNSGTVKEGNGRVIASFQNRAQYGRFLPQATEEIFKVIGLDRDKTFLDIGSGIGLVVFQAAMTRGCKSRGLELMEGRMKVAKNLHSKLKESILQVDSAVDANKIQNLVELRNGDLTDPVHVDFLTSVDVVFVNNYECIFSARSGGGTKKASLDDHIAALFTRMPVGCQCITLEPLYMLGKSRTEANEARLKRGLEPRNDASFFEYKHLYSALNPDEIVSWGSAGGKQFSYHLYSRVGLPGSQARFLCTNDDCESHKSNSFISAIDEETSCKDIALLRDTCPVCKQTKERPIRRGRGLKKKFEWSCNGEVEV</sequence>
<dbReference type="PROSITE" id="PS51569">
    <property type="entry name" value="DOT1"/>
    <property type="match status" value="1"/>
</dbReference>
<feature type="compositionally biased region" description="Low complexity" evidence="12">
    <location>
        <begin position="104"/>
        <end position="114"/>
    </location>
</feature>
<feature type="compositionally biased region" description="Pro residues" evidence="12">
    <location>
        <begin position="139"/>
        <end position="166"/>
    </location>
</feature>
<keyword evidence="5 11" id="KW-0808">Transferase</keyword>
<dbReference type="Pfam" id="PF08123">
    <property type="entry name" value="DOT1"/>
    <property type="match status" value="1"/>
</dbReference>
<evidence type="ECO:0000256" key="5">
    <source>
        <dbReference type="ARBA" id="ARBA00022679"/>
    </source>
</evidence>
<keyword evidence="6 11" id="KW-0949">S-adenosyl-L-methionine</keyword>
<dbReference type="GO" id="GO:0032259">
    <property type="term" value="P:methylation"/>
    <property type="evidence" value="ECO:0007669"/>
    <property type="project" value="UniProtKB-KW"/>
</dbReference>
<feature type="compositionally biased region" description="Low complexity" evidence="12">
    <location>
        <begin position="167"/>
        <end position="191"/>
    </location>
</feature>
<protein>
    <recommendedName>
        <fullName evidence="3 11">Histone-lysine N-methyltransferase, H3 lysine-79 specific</fullName>
        <ecNumber evidence="2 11">2.1.1.360</ecNumber>
    </recommendedName>
    <alternativeName>
        <fullName evidence="9 11">Histone H3-K79 methyltransferase</fullName>
    </alternativeName>
</protein>
<comment type="similarity">
    <text evidence="11">Belongs to the class I-like SAM-binding methyltransferase superfamily. DOT1 family.</text>
</comment>
<dbReference type="InterPro" id="IPR029063">
    <property type="entry name" value="SAM-dependent_MTases_sf"/>
</dbReference>
<evidence type="ECO:0000256" key="10">
    <source>
        <dbReference type="ARBA" id="ARBA00047770"/>
    </source>
</evidence>
<dbReference type="InterPro" id="IPR025789">
    <property type="entry name" value="DOT1_dom"/>
</dbReference>
<dbReference type="EMBL" id="HBFR01043015">
    <property type="protein sequence ID" value="CAD8904255.1"/>
    <property type="molecule type" value="Transcribed_RNA"/>
</dbReference>
<dbReference type="EC" id="2.1.1.360" evidence="2 11"/>
<dbReference type="GO" id="GO:0005634">
    <property type="term" value="C:nucleus"/>
    <property type="evidence" value="ECO:0007669"/>
    <property type="project" value="UniProtKB-SubCell"/>
</dbReference>